<dbReference type="InterPro" id="IPR050142">
    <property type="entry name" value="MADS-box/MEF2_TF"/>
</dbReference>
<feature type="domain" description="MADS-box" evidence="7">
    <location>
        <begin position="1"/>
        <end position="61"/>
    </location>
</feature>
<evidence type="ECO:0000256" key="4">
    <source>
        <dbReference type="ARBA" id="ARBA00023163"/>
    </source>
</evidence>
<comment type="caution">
    <text evidence="8">The sequence shown here is derived from an EMBL/GenBank/DDBJ whole genome shotgun (WGS) entry which is preliminary data.</text>
</comment>
<dbReference type="PANTHER" id="PTHR48019">
    <property type="entry name" value="SERUM RESPONSE FACTOR HOMOLOG"/>
    <property type="match status" value="1"/>
</dbReference>
<dbReference type="GO" id="GO:0005634">
    <property type="term" value="C:nucleus"/>
    <property type="evidence" value="ECO:0007669"/>
    <property type="project" value="UniProtKB-SubCell"/>
</dbReference>
<dbReference type="GO" id="GO:0046983">
    <property type="term" value="F:protein dimerization activity"/>
    <property type="evidence" value="ECO:0007669"/>
    <property type="project" value="InterPro"/>
</dbReference>
<comment type="subcellular location">
    <subcellularLocation>
        <location evidence="1">Nucleus</location>
    </subcellularLocation>
</comment>
<organism evidence="8 9">
    <name type="scientific">Ceratodon purpureus</name>
    <name type="common">Fire moss</name>
    <name type="synonym">Dicranum purpureum</name>
    <dbReference type="NCBI Taxonomy" id="3225"/>
    <lineage>
        <taxon>Eukaryota</taxon>
        <taxon>Viridiplantae</taxon>
        <taxon>Streptophyta</taxon>
        <taxon>Embryophyta</taxon>
        <taxon>Bryophyta</taxon>
        <taxon>Bryophytina</taxon>
        <taxon>Bryopsida</taxon>
        <taxon>Dicranidae</taxon>
        <taxon>Pseudoditrichales</taxon>
        <taxon>Ditrichaceae</taxon>
        <taxon>Ceratodon</taxon>
    </lineage>
</organism>
<evidence type="ECO:0000256" key="6">
    <source>
        <dbReference type="SAM" id="MobiDB-lite"/>
    </source>
</evidence>
<keyword evidence="2" id="KW-0805">Transcription regulation</keyword>
<dbReference type="SMART" id="SM00432">
    <property type="entry name" value="MADS"/>
    <property type="match status" value="1"/>
</dbReference>
<evidence type="ECO:0000313" key="8">
    <source>
        <dbReference type="EMBL" id="KAG0568705.1"/>
    </source>
</evidence>
<protein>
    <recommendedName>
        <fullName evidence="7">MADS-box domain-containing protein</fullName>
    </recommendedName>
</protein>
<gene>
    <name evidence="8" type="ORF">KC19_6G039800</name>
</gene>
<dbReference type="EMBL" id="CM026427">
    <property type="protein sequence ID" value="KAG0568705.1"/>
    <property type="molecule type" value="Genomic_DNA"/>
</dbReference>
<dbReference type="OrthoDB" id="1898716at2759"/>
<sequence length="377" mass="41755">MGRVKLEIKKIENPTNRQVTYSKRRNGLIKKAYELSVLCDIDLALIMFSPSGKLTQYSNCSIEDVIGRFANLPMHERNKRKIENLEYLHKALKKLAGDKELVSNQLISGSKSYEVGLLQEELKKSQQEKELVQQRARLYLADEQLLQSVTSVQQLANMETELEQAIERVRARKAYVNSAYQAASAMQRQMLALRAQQQQQQQQGGMPGGQPPFLQWNNPERGEAILQDFMDQQGNSQAIVPVQMNREVASNTDAGPSSFFPQSASQSNLHSLAGQMSLVGTSRGLNIHDMALERSSVQYEDQKKAKGEANTGFASSSSSGAAAEGTAETFTGQSEPAHGGASASNWQISHQAHHHAQAYSTAQYPSGYFSQNSDAWK</sequence>
<dbReference type="InterPro" id="IPR036879">
    <property type="entry name" value="TF_MADSbox_sf"/>
</dbReference>
<dbReference type="CDD" id="cd00265">
    <property type="entry name" value="MADS_MEF2_like"/>
    <property type="match status" value="1"/>
</dbReference>
<evidence type="ECO:0000256" key="3">
    <source>
        <dbReference type="ARBA" id="ARBA00023125"/>
    </source>
</evidence>
<keyword evidence="3" id="KW-0238">DNA-binding</keyword>
<feature type="region of interest" description="Disordered" evidence="6">
    <location>
        <begin position="298"/>
        <end position="359"/>
    </location>
</feature>
<dbReference type="FunFam" id="3.40.1810.10:FF:000028">
    <property type="entry name" value="Agamous-like MADS-box protein AGL66 isoform A"/>
    <property type="match status" value="1"/>
</dbReference>
<dbReference type="PRINTS" id="PR00404">
    <property type="entry name" value="MADSDOMAIN"/>
</dbReference>
<proteinExistence type="predicted"/>
<dbReference type="GO" id="GO:0045944">
    <property type="term" value="P:positive regulation of transcription by RNA polymerase II"/>
    <property type="evidence" value="ECO:0007669"/>
    <property type="project" value="InterPro"/>
</dbReference>
<feature type="compositionally biased region" description="Low complexity" evidence="6">
    <location>
        <begin position="311"/>
        <end position="332"/>
    </location>
</feature>
<feature type="region of interest" description="Disordered" evidence="6">
    <location>
        <begin position="197"/>
        <end position="217"/>
    </location>
</feature>
<dbReference type="AlphaFoldDB" id="A0A8T0HCQ5"/>
<evidence type="ECO:0000256" key="5">
    <source>
        <dbReference type="ARBA" id="ARBA00023242"/>
    </source>
</evidence>
<dbReference type="PROSITE" id="PS00350">
    <property type="entry name" value="MADS_BOX_1"/>
    <property type="match status" value="1"/>
</dbReference>
<dbReference type="Proteomes" id="UP000822688">
    <property type="component" value="Chromosome 6"/>
</dbReference>
<evidence type="ECO:0000313" key="9">
    <source>
        <dbReference type="Proteomes" id="UP000822688"/>
    </source>
</evidence>
<dbReference type="GO" id="GO:0000977">
    <property type="term" value="F:RNA polymerase II transcription regulatory region sequence-specific DNA binding"/>
    <property type="evidence" value="ECO:0007669"/>
    <property type="project" value="InterPro"/>
</dbReference>
<dbReference type="Gene3D" id="3.40.1810.10">
    <property type="entry name" value="Transcription factor, MADS-box"/>
    <property type="match status" value="1"/>
</dbReference>
<name>A0A8T0HCQ5_CERPU</name>
<keyword evidence="4" id="KW-0804">Transcription</keyword>
<accession>A0A8T0HCQ5</accession>
<evidence type="ECO:0000259" key="7">
    <source>
        <dbReference type="PROSITE" id="PS50066"/>
    </source>
</evidence>
<evidence type="ECO:0000256" key="2">
    <source>
        <dbReference type="ARBA" id="ARBA00023015"/>
    </source>
</evidence>
<dbReference type="SUPFAM" id="SSF55455">
    <property type="entry name" value="SRF-like"/>
    <property type="match status" value="1"/>
</dbReference>
<dbReference type="Pfam" id="PF00319">
    <property type="entry name" value="SRF-TF"/>
    <property type="match status" value="1"/>
</dbReference>
<dbReference type="InterPro" id="IPR002100">
    <property type="entry name" value="TF_MADSbox"/>
</dbReference>
<evidence type="ECO:0000256" key="1">
    <source>
        <dbReference type="ARBA" id="ARBA00004123"/>
    </source>
</evidence>
<dbReference type="PROSITE" id="PS50066">
    <property type="entry name" value="MADS_BOX_2"/>
    <property type="match status" value="1"/>
</dbReference>
<reference evidence="8 9" key="1">
    <citation type="submission" date="2020-06" db="EMBL/GenBank/DDBJ databases">
        <title>WGS assembly of Ceratodon purpureus strain R40.</title>
        <authorList>
            <person name="Carey S.B."/>
            <person name="Jenkins J."/>
            <person name="Shu S."/>
            <person name="Lovell J.T."/>
            <person name="Sreedasyam A."/>
            <person name="Maumus F."/>
            <person name="Tiley G.P."/>
            <person name="Fernandez-Pozo N."/>
            <person name="Barry K."/>
            <person name="Chen C."/>
            <person name="Wang M."/>
            <person name="Lipzen A."/>
            <person name="Daum C."/>
            <person name="Saski C.A."/>
            <person name="Payton A.C."/>
            <person name="Mcbreen J.C."/>
            <person name="Conrad R.E."/>
            <person name="Kollar L.M."/>
            <person name="Olsson S."/>
            <person name="Huttunen S."/>
            <person name="Landis J.B."/>
            <person name="Wickett N.J."/>
            <person name="Johnson M.G."/>
            <person name="Rensing S.A."/>
            <person name="Grimwood J."/>
            <person name="Schmutz J."/>
            <person name="Mcdaniel S.F."/>
        </authorList>
    </citation>
    <scope>NUCLEOTIDE SEQUENCE [LARGE SCALE GENOMIC DNA]</scope>
    <source>
        <strain evidence="8 9">R40</strain>
    </source>
</reference>
<keyword evidence="5" id="KW-0539">Nucleus</keyword>
<dbReference type="InterPro" id="IPR033896">
    <property type="entry name" value="MEF2-like_N"/>
</dbReference>
<keyword evidence="9" id="KW-1185">Reference proteome</keyword>